<evidence type="ECO:0000313" key="3">
    <source>
        <dbReference type="Proteomes" id="UP000315647"/>
    </source>
</evidence>
<keyword evidence="3" id="KW-1185">Reference proteome</keyword>
<protein>
    <submittedName>
        <fullName evidence="2">Uncharacterized protein</fullName>
    </submittedName>
</protein>
<feature type="transmembrane region" description="Helical" evidence="1">
    <location>
        <begin position="67"/>
        <end position="87"/>
    </location>
</feature>
<keyword evidence="1" id="KW-0472">Membrane</keyword>
<evidence type="ECO:0000256" key="1">
    <source>
        <dbReference type="SAM" id="Phobius"/>
    </source>
</evidence>
<feature type="transmembrane region" description="Helical" evidence="1">
    <location>
        <begin position="25"/>
        <end position="46"/>
    </location>
</feature>
<dbReference type="Proteomes" id="UP000315647">
    <property type="component" value="Chromosome"/>
</dbReference>
<organism evidence="2 3">
    <name type="scientific">Gimesia panareensis</name>
    <dbReference type="NCBI Taxonomy" id="2527978"/>
    <lineage>
        <taxon>Bacteria</taxon>
        <taxon>Pseudomonadati</taxon>
        <taxon>Planctomycetota</taxon>
        <taxon>Planctomycetia</taxon>
        <taxon>Planctomycetales</taxon>
        <taxon>Planctomycetaceae</taxon>
        <taxon>Gimesia</taxon>
    </lineage>
</organism>
<gene>
    <name evidence="2" type="ORF">Enr10x_30160</name>
</gene>
<name>A0A517Q7T9_9PLAN</name>
<keyword evidence="1" id="KW-1133">Transmembrane helix</keyword>
<sequence>MYYLVLLAQRGADSEANRWLNEHPAVLGLIFITIGIVLGGSGAYELKQGVAHDKYGNEVHGGMGQSLSILRIVAGAGVCIFGLYKLVAG</sequence>
<accession>A0A517Q7T9</accession>
<proteinExistence type="predicted"/>
<dbReference type="EMBL" id="CP037421">
    <property type="protein sequence ID" value="QDT27697.1"/>
    <property type="molecule type" value="Genomic_DNA"/>
</dbReference>
<evidence type="ECO:0000313" key="2">
    <source>
        <dbReference type="EMBL" id="QDT27697.1"/>
    </source>
</evidence>
<dbReference type="RefSeq" id="WP_145450340.1">
    <property type="nucleotide sequence ID" value="NZ_CP037421.1"/>
</dbReference>
<keyword evidence="1" id="KW-0812">Transmembrane</keyword>
<dbReference type="AlphaFoldDB" id="A0A517Q7T9"/>
<reference evidence="2 3" key="1">
    <citation type="submission" date="2019-03" db="EMBL/GenBank/DDBJ databases">
        <title>Deep-cultivation of Planctomycetes and their phenomic and genomic characterization uncovers novel biology.</title>
        <authorList>
            <person name="Wiegand S."/>
            <person name="Jogler M."/>
            <person name="Boedeker C."/>
            <person name="Pinto D."/>
            <person name="Vollmers J."/>
            <person name="Rivas-Marin E."/>
            <person name="Kohn T."/>
            <person name="Peeters S.H."/>
            <person name="Heuer A."/>
            <person name="Rast P."/>
            <person name="Oberbeckmann S."/>
            <person name="Bunk B."/>
            <person name="Jeske O."/>
            <person name="Meyerdierks A."/>
            <person name="Storesund J.E."/>
            <person name="Kallscheuer N."/>
            <person name="Luecker S."/>
            <person name="Lage O.M."/>
            <person name="Pohl T."/>
            <person name="Merkel B.J."/>
            <person name="Hornburger P."/>
            <person name="Mueller R.-W."/>
            <person name="Bruemmer F."/>
            <person name="Labrenz M."/>
            <person name="Spormann A.M."/>
            <person name="Op den Camp H."/>
            <person name="Overmann J."/>
            <person name="Amann R."/>
            <person name="Jetten M.S.M."/>
            <person name="Mascher T."/>
            <person name="Medema M.H."/>
            <person name="Devos D.P."/>
            <person name="Kaster A.-K."/>
            <person name="Ovreas L."/>
            <person name="Rohde M."/>
            <person name="Galperin M.Y."/>
            <person name="Jogler C."/>
        </authorList>
    </citation>
    <scope>NUCLEOTIDE SEQUENCE [LARGE SCALE GENOMIC DNA]</scope>
    <source>
        <strain evidence="2 3">Enr10</strain>
    </source>
</reference>